<dbReference type="AlphaFoldDB" id="A0A8J7HJ26"/>
<evidence type="ECO:0000313" key="2">
    <source>
        <dbReference type="Proteomes" id="UP000599391"/>
    </source>
</evidence>
<comment type="caution">
    <text evidence="1">The sequence shown here is derived from an EMBL/GenBank/DDBJ whole genome shotgun (WGS) entry which is preliminary data.</text>
</comment>
<protein>
    <submittedName>
        <fullName evidence="1">Sugar ABC transporter permease</fullName>
    </submittedName>
</protein>
<reference evidence="1 2" key="1">
    <citation type="journal article" date="2021" name="Int. J. Syst. Evol. Microbiol.">
        <title>Amazonocrinis nigriterrae gen. nov., sp. nov., Atlanticothrix silvestris gen. nov., sp. nov. and Dendronalium phyllosphericum gen. nov., sp. nov., nostocacean cyanobacteria from Brazilian environments.</title>
        <authorList>
            <person name="Alvarenga D.O."/>
            <person name="Andreote A.P.D."/>
            <person name="Branco L.H.Z."/>
            <person name="Delbaje E."/>
            <person name="Cruz R.B."/>
            <person name="Varani A.M."/>
            <person name="Fiore M.F."/>
        </authorList>
    </citation>
    <scope>NUCLEOTIDE SEQUENCE [LARGE SCALE GENOMIC DNA]</scope>
    <source>
        <strain evidence="1 2">CENA357</strain>
    </source>
</reference>
<name>A0A8J7HJ26_9CYAN</name>
<keyword evidence="2" id="KW-1185">Reference proteome</keyword>
<dbReference type="EMBL" id="JAECZB010000102">
    <property type="protein sequence ID" value="MBH8555991.1"/>
    <property type="molecule type" value="Genomic_DNA"/>
</dbReference>
<sequence length="133" mass="14548">MVTQSNAQVTISLTELGLDDEDLQTTVQNLLPQLREVDGVEDADLVAVENAPKNTKALGGFVLGLLNAQVNAANIKTLFKFLGDRLGNKPIKMVLKAPDGRELNLEASSREEFEFAFQKAQDFLNNTANSKDE</sequence>
<dbReference type="Proteomes" id="UP000599391">
    <property type="component" value="Unassembled WGS sequence"/>
</dbReference>
<organism evidence="1 2">
    <name type="scientific">Atlanticothrix silvestris CENA357</name>
    <dbReference type="NCBI Taxonomy" id="1725252"/>
    <lineage>
        <taxon>Bacteria</taxon>
        <taxon>Bacillati</taxon>
        <taxon>Cyanobacteriota</taxon>
        <taxon>Cyanophyceae</taxon>
        <taxon>Nostocales</taxon>
        <taxon>Nodulariaceae</taxon>
        <taxon>Atlanticothrix</taxon>
        <taxon>Atlanticothrix silvestris</taxon>
    </lineage>
</organism>
<proteinExistence type="predicted"/>
<dbReference type="RefSeq" id="WP_214442191.1">
    <property type="nucleotide sequence ID" value="NZ_JAECZB010000102.1"/>
</dbReference>
<gene>
    <name evidence="1" type="ORF">I8751_27350</name>
</gene>
<evidence type="ECO:0000313" key="1">
    <source>
        <dbReference type="EMBL" id="MBH8555991.1"/>
    </source>
</evidence>
<accession>A0A8J7HJ26</accession>